<dbReference type="InterPro" id="IPR045864">
    <property type="entry name" value="aa-tRNA-synth_II/BPL/LPL"/>
</dbReference>
<protein>
    <submittedName>
        <fullName evidence="3">BirA family biotin operon repressor/biotin-[acetyl-CoA-carboxylase] ligase</fullName>
    </submittedName>
</protein>
<dbReference type="Pfam" id="PF03099">
    <property type="entry name" value="BPL_LplA_LipB"/>
    <property type="match status" value="1"/>
</dbReference>
<dbReference type="SUPFAM" id="SSF50037">
    <property type="entry name" value="C-terminal domain of transcriptional repressors"/>
    <property type="match status" value="1"/>
</dbReference>
<evidence type="ECO:0000256" key="1">
    <source>
        <dbReference type="ARBA" id="ARBA00022598"/>
    </source>
</evidence>
<dbReference type="NCBIfam" id="NF008847">
    <property type="entry name" value="PRK11886.1-2"/>
    <property type="match status" value="1"/>
</dbReference>
<dbReference type="Gene3D" id="1.10.10.10">
    <property type="entry name" value="Winged helix-like DNA-binding domain superfamily/Winged helix DNA-binding domain"/>
    <property type="match status" value="1"/>
</dbReference>
<dbReference type="CDD" id="cd16442">
    <property type="entry name" value="BPL"/>
    <property type="match status" value="1"/>
</dbReference>
<accession>A0A3N1NS88</accession>
<dbReference type="GO" id="GO:0004077">
    <property type="term" value="F:biotin--[biotin carboxyl-carrier protein] ligase activity"/>
    <property type="evidence" value="ECO:0007669"/>
    <property type="project" value="InterPro"/>
</dbReference>
<keyword evidence="1 3" id="KW-0436">Ligase</keyword>
<name>A0A3N1NS88_9GAMM</name>
<dbReference type="InterPro" id="IPR036388">
    <property type="entry name" value="WH-like_DNA-bd_sf"/>
</dbReference>
<evidence type="ECO:0000313" key="3">
    <source>
        <dbReference type="EMBL" id="ROQ18769.1"/>
    </source>
</evidence>
<dbReference type="PROSITE" id="PS51733">
    <property type="entry name" value="BPL_LPL_CATALYTIC"/>
    <property type="match status" value="1"/>
</dbReference>
<dbReference type="GO" id="GO:0005737">
    <property type="term" value="C:cytoplasm"/>
    <property type="evidence" value="ECO:0007669"/>
    <property type="project" value="TreeGrafter"/>
</dbReference>
<dbReference type="PANTHER" id="PTHR12835:SF5">
    <property type="entry name" value="BIOTIN--PROTEIN LIGASE"/>
    <property type="match status" value="1"/>
</dbReference>
<dbReference type="EMBL" id="RJUL01000016">
    <property type="protein sequence ID" value="ROQ18769.1"/>
    <property type="molecule type" value="Genomic_DNA"/>
</dbReference>
<dbReference type="InterPro" id="IPR004408">
    <property type="entry name" value="Biotin_CoA_COase_ligase"/>
</dbReference>
<feature type="domain" description="BPL/LPL catalytic" evidence="2">
    <location>
        <begin position="32"/>
        <end position="226"/>
    </location>
</feature>
<dbReference type="Proteomes" id="UP000268033">
    <property type="component" value="Unassembled WGS sequence"/>
</dbReference>
<dbReference type="Gene3D" id="2.30.30.100">
    <property type="match status" value="1"/>
</dbReference>
<dbReference type="InterPro" id="IPR004143">
    <property type="entry name" value="BPL_LPL_catalytic"/>
</dbReference>
<comment type="caution">
    <text evidence="3">The sequence shown here is derived from an EMBL/GenBank/DDBJ whole genome shotgun (WGS) entry which is preliminary data.</text>
</comment>
<keyword evidence="4" id="KW-1185">Reference proteome</keyword>
<sequence length="296" mass="32180">MLSLSRASISKRMAELRRLGLDVFSVKGKGYRLPYPISLLDESRLKASIGENLQVWSEVGSTNDLLKDAASLTSGDVVLAECQTAGRGRRGQTWVSPFGAHLYFSLFWQLDSRHAALQGLSLVTGVAVAKAINDWLGDAVRLKWPNDLYHNGRKLGGILVEMVGQANGPVNIIIGVGLNVAMPPESASRIDQPWVDLQQIYGQQVDRTELANKVISALHEALALFADKGLAAFVDDWNRLDCFWGQAVVLKNEKSQQVGICRGIEGDGALLLEAGGQVTRIYGGELSMRSHDNVLG</sequence>
<dbReference type="AlphaFoldDB" id="A0A3N1NS88"/>
<dbReference type="NCBIfam" id="TIGR00121">
    <property type="entry name" value="birA_ligase"/>
    <property type="match status" value="1"/>
</dbReference>
<dbReference type="InterPro" id="IPR008988">
    <property type="entry name" value="Transcriptional_repressor_C"/>
</dbReference>
<evidence type="ECO:0000259" key="2">
    <source>
        <dbReference type="PROSITE" id="PS51733"/>
    </source>
</evidence>
<dbReference type="SUPFAM" id="SSF55681">
    <property type="entry name" value="Class II aaRS and biotin synthetases"/>
    <property type="match status" value="1"/>
</dbReference>
<evidence type="ECO:0000313" key="4">
    <source>
        <dbReference type="Proteomes" id="UP000268033"/>
    </source>
</evidence>
<dbReference type="STRING" id="584787.GCA_001247655_02740"/>
<gene>
    <name evidence="3" type="ORF">EDC28_1164</name>
</gene>
<proteinExistence type="predicted"/>
<reference evidence="3 4" key="1">
    <citation type="submission" date="2018-11" db="EMBL/GenBank/DDBJ databases">
        <title>Genomic Encyclopedia of Type Strains, Phase IV (KMG-IV): sequencing the most valuable type-strain genomes for metagenomic binning, comparative biology and taxonomic classification.</title>
        <authorList>
            <person name="Goeker M."/>
        </authorList>
    </citation>
    <scope>NUCLEOTIDE SEQUENCE [LARGE SCALE GENOMIC DNA]</scope>
    <source>
        <strain evidence="3 4">DSM 21945</strain>
    </source>
</reference>
<dbReference type="PANTHER" id="PTHR12835">
    <property type="entry name" value="BIOTIN PROTEIN LIGASE"/>
    <property type="match status" value="1"/>
</dbReference>
<dbReference type="Gene3D" id="3.30.930.10">
    <property type="entry name" value="Bira Bifunctional Protein, Domain 2"/>
    <property type="match status" value="1"/>
</dbReference>
<organism evidence="3 4">
    <name type="scientific">Gallaecimonas pentaromativorans</name>
    <dbReference type="NCBI Taxonomy" id="584787"/>
    <lineage>
        <taxon>Bacteria</taxon>
        <taxon>Pseudomonadati</taxon>
        <taxon>Pseudomonadota</taxon>
        <taxon>Gammaproteobacteria</taxon>
        <taxon>Enterobacterales</taxon>
        <taxon>Gallaecimonadaceae</taxon>
        <taxon>Gallaecimonas</taxon>
    </lineage>
</organism>